<dbReference type="OrthoDB" id="550575at2759"/>
<reference evidence="2 3" key="1">
    <citation type="submission" date="2017-03" db="EMBL/GenBank/DDBJ databases">
        <title>Widespread Adenine N6-methylation of Active Genes in Fungi.</title>
        <authorList>
            <consortium name="DOE Joint Genome Institute"/>
            <person name="Mondo S.J."/>
            <person name="Dannebaum R.O."/>
            <person name="Kuo R.C."/>
            <person name="Louie K.B."/>
            <person name="Bewick A.J."/>
            <person name="Labutti K."/>
            <person name="Haridas S."/>
            <person name="Kuo A."/>
            <person name="Salamov A."/>
            <person name="Ahrendt S.R."/>
            <person name="Lau R."/>
            <person name="Bowen B.P."/>
            <person name="Lipzen A."/>
            <person name="Sullivan W."/>
            <person name="Andreopoulos W.B."/>
            <person name="Clum A."/>
            <person name="Lindquist E."/>
            <person name="Daum C."/>
            <person name="Northen T.R."/>
            <person name="Ramamoorthy G."/>
            <person name="Schmitz R.J."/>
            <person name="Gryganskyi A."/>
            <person name="Culley D."/>
            <person name="Magnuson J."/>
            <person name="James T.Y."/>
            <person name="O'Malley M.A."/>
            <person name="Stajich J.E."/>
            <person name="Spatafora J.W."/>
            <person name="Visel A."/>
            <person name="Grigoriev I.V."/>
        </authorList>
    </citation>
    <scope>NUCLEOTIDE SEQUENCE [LARGE SCALE GENOMIC DNA]</scope>
    <source>
        <strain evidence="2 3">NRRL Y-17943</strain>
    </source>
</reference>
<evidence type="ECO:0000313" key="2">
    <source>
        <dbReference type="EMBL" id="ORX37262.1"/>
    </source>
</evidence>
<evidence type="ECO:0000313" key="3">
    <source>
        <dbReference type="Proteomes" id="UP000193218"/>
    </source>
</evidence>
<evidence type="ECO:0000256" key="1">
    <source>
        <dbReference type="SAM" id="MobiDB-lite"/>
    </source>
</evidence>
<comment type="caution">
    <text evidence="2">The sequence shown here is derived from an EMBL/GenBank/DDBJ whole genome shotgun (WGS) entry which is preliminary data.</text>
</comment>
<dbReference type="Gene3D" id="3.80.10.10">
    <property type="entry name" value="Ribonuclease Inhibitor"/>
    <property type="match status" value="1"/>
</dbReference>
<dbReference type="GeneID" id="33560031"/>
<proteinExistence type="predicted"/>
<feature type="region of interest" description="Disordered" evidence="1">
    <location>
        <begin position="1"/>
        <end position="26"/>
    </location>
</feature>
<dbReference type="InParanoid" id="A0A1Y1UGW6"/>
<dbReference type="Proteomes" id="UP000193218">
    <property type="component" value="Unassembled WGS sequence"/>
</dbReference>
<dbReference type="STRING" id="4999.A0A1Y1UGW6"/>
<dbReference type="InterPro" id="IPR032675">
    <property type="entry name" value="LRR_dom_sf"/>
</dbReference>
<protein>
    <recommendedName>
        <fullName evidence="4">F-box domain-containing protein</fullName>
    </recommendedName>
</protein>
<accession>A0A1Y1UGW6</accession>
<dbReference type="EMBL" id="NBSH01000006">
    <property type="protein sequence ID" value="ORX37262.1"/>
    <property type="molecule type" value="Genomic_DNA"/>
</dbReference>
<dbReference type="AlphaFoldDB" id="A0A1Y1UGW6"/>
<dbReference type="RefSeq" id="XP_021871300.1">
    <property type="nucleotide sequence ID" value="XM_022018222.1"/>
</dbReference>
<evidence type="ECO:0008006" key="4">
    <source>
        <dbReference type="Google" id="ProtNLM"/>
    </source>
</evidence>
<keyword evidence="3" id="KW-1185">Reference proteome</keyword>
<name>A0A1Y1UGW6_9TREE</name>
<gene>
    <name evidence="2" type="ORF">BD324DRAFT_650867</name>
</gene>
<dbReference type="SUPFAM" id="SSF52047">
    <property type="entry name" value="RNI-like"/>
    <property type="match status" value="1"/>
</dbReference>
<organism evidence="2 3">
    <name type="scientific">Kockovaella imperatae</name>
    <dbReference type="NCBI Taxonomy" id="4999"/>
    <lineage>
        <taxon>Eukaryota</taxon>
        <taxon>Fungi</taxon>
        <taxon>Dikarya</taxon>
        <taxon>Basidiomycota</taxon>
        <taxon>Agaricomycotina</taxon>
        <taxon>Tremellomycetes</taxon>
        <taxon>Tremellales</taxon>
        <taxon>Cuniculitremaceae</taxon>
        <taxon>Kockovaella</taxon>
    </lineage>
</organism>
<feature type="compositionally biased region" description="Low complexity" evidence="1">
    <location>
        <begin position="1"/>
        <end position="15"/>
    </location>
</feature>
<sequence>MGPSSKRPTTSPSSKSDAKRRKVTNRSVWNTEDDWEQIIADSSLSTASVSSRRAPQKGLQSLSDHAARVASRAFKYLWQASDSRERHGEWWKSEWSYVEDRMKVKVRDGVFAQWSEYLTPTILTEVFMPCPEVHLPGTLATVLQAQLLKPFRPISHLDLYTSLTLTHAAKASDVAIAGLIAVLPNLQSITLKGCKLASKRTVDAILKFTPNVHRVNLKGTMVEVDDVKKILHRFGTQLVSFKVDRIRFDPNKLREIFTMDVYPSLTHICLPGDILNGSGDTSEAKRYISLMTSLKARDAPSDAPFSWSSFGDTFPAITHLYLPGLLVPDKQAMRIAPGRLVKLSLVAAISGPPVPLGTVIDLIREQTETLESIHLGQVLSTARGKDVYEEWEYLESLLGSCHRLKCFKWMAGSADRRVMDLMLNQMSGTASGPWGVVKALKWTSLKELSIDWPYHLDIFDSIPPGSVLEQLHLPSSTVPTGPKNMYLIRNLRNLAVLDLSGSSVSDDEMYEILDACPFLHKIDLTSCRGVRVKDRRNIFKAWREARTT</sequence>